<proteinExistence type="predicted"/>
<dbReference type="InterPro" id="IPR036188">
    <property type="entry name" value="FAD/NAD-bd_sf"/>
</dbReference>
<evidence type="ECO:0000256" key="1">
    <source>
        <dbReference type="ARBA" id="ARBA00001974"/>
    </source>
</evidence>
<keyword evidence="7" id="KW-1185">Reference proteome</keyword>
<comment type="cofactor">
    <cofactor evidence="1">
        <name>FAD</name>
        <dbReference type="ChEBI" id="CHEBI:57692"/>
    </cofactor>
</comment>
<dbReference type="SUPFAM" id="SSF54373">
    <property type="entry name" value="FAD-linked reductases, C-terminal domain"/>
    <property type="match status" value="1"/>
</dbReference>
<dbReference type="Pfam" id="PF01266">
    <property type="entry name" value="DAO"/>
    <property type="match status" value="1"/>
</dbReference>
<evidence type="ECO:0000259" key="5">
    <source>
        <dbReference type="Pfam" id="PF01266"/>
    </source>
</evidence>
<gene>
    <name evidence="6" type="ORF">ABID12_003536</name>
</gene>
<dbReference type="PANTHER" id="PTHR10961:SF10">
    <property type="entry name" value="FAD DEPENDENT OXIDOREDUCTASE DOMAIN-CONTAINING PROTEIN"/>
    <property type="match status" value="1"/>
</dbReference>
<dbReference type="RefSeq" id="WP_354435423.1">
    <property type="nucleotide sequence ID" value="NZ_JBEPLY010000014.1"/>
</dbReference>
<dbReference type="EMBL" id="JBEPLY010000014">
    <property type="protein sequence ID" value="MET3601576.1"/>
    <property type="molecule type" value="Genomic_DNA"/>
</dbReference>
<dbReference type="Gene3D" id="3.30.9.10">
    <property type="entry name" value="D-Amino Acid Oxidase, subunit A, domain 2"/>
    <property type="match status" value="1"/>
</dbReference>
<sequence>MTAHFRTMIVGRGLMGSAAARHLAGLQDGVAVIGPDEPADKANHTGVFASHYDEGRITRTIDRDPVWARLANRSIARYRDIERESGIEVFNEVGALIVGPGRSRGKYVETIMAAADSCGAAAEIVDAGGLVEKFPYFEFAKKTEGVLEASGAGFISPRRMVAAQTILAKKAGATVIKATVTKVRENGNGVRVETADGAVYTADQVLVAAGGFSINPDLLPGHLDLTVFARTVAYFEVGEEEAETLSAMPSLIYKPEFDVDGVYLLPPIRYPDGRFYIKIGGDPDDVPLETEADVRAWFKSRGTNATREHLTRILCDLMPGIRVLESTTGTCVTSYSPSGYPMIGFSPSDRIAVLTAGCGAGAKSSDEIGRLGAVLMAGGQLADEGYGVDFAPSFS</sequence>
<reference evidence="6 7" key="1">
    <citation type="submission" date="2024-06" db="EMBL/GenBank/DDBJ databases">
        <title>Genomic Encyclopedia of Type Strains, Phase IV (KMG-IV): sequencing the most valuable type-strain genomes for metagenomic binning, comparative biology and taxonomic classification.</title>
        <authorList>
            <person name="Goeker M."/>
        </authorList>
    </citation>
    <scope>NUCLEOTIDE SEQUENCE [LARGE SCALE GENOMIC DNA]</scope>
    <source>
        <strain evidence="6 7">DSM 28102</strain>
    </source>
</reference>
<dbReference type="SUPFAM" id="SSF51905">
    <property type="entry name" value="FAD/NAD(P)-binding domain"/>
    <property type="match status" value="1"/>
</dbReference>
<feature type="domain" description="FAD dependent oxidoreductase" evidence="5">
    <location>
        <begin position="8"/>
        <end position="372"/>
    </location>
</feature>
<accession>A0ABV2IFK6</accession>
<dbReference type="InterPro" id="IPR045170">
    <property type="entry name" value="MTOX"/>
</dbReference>
<keyword evidence="4 6" id="KW-0560">Oxidoreductase</keyword>
<dbReference type="Gene3D" id="3.50.50.60">
    <property type="entry name" value="FAD/NAD(P)-binding domain"/>
    <property type="match status" value="1"/>
</dbReference>
<comment type="caution">
    <text evidence="6">The sequence shown here is derived from an EMBL/GenBank/DDBJ whole genome shotgun (WGS) entry which is preliminary data.</text>
</comment>
<evidence type="ECO:0000256" key="4">
    <source>
        <dbReference type="ARBA" id="ARBA00023002"/>
    </source>
</evidence>
<dbReference type="Proteomes" id="UP001549164">
    <property type="component" value="Unassembled WGS sequence"/>
</dbReference>
<keyword evidence="3" id="KW-0274">FAD</keyword>
<name>A0ABV2IFK6_9HYPH</name>
<dbReference type="GO" id="GO:0008115">
    <property type="term" value="F:sarcosine oxidase activity"/>
    <property type="evidence" value="ECO:0007669"/>
    <property type="project" value="UniProtKB-EC"/>
</dbReference>
<keyword evidence="2" id="KW-0285">Flavoprotein</keyword>
<evidence type="ECO:0000256" key="3">
    <source>
        <dbReference type="ARBA" id="ARBA00022827"/>
    </source>
</evidence>
<evidence type="ECO:0000313" key="7">
    <source>
        <dbReference type="Proteomes" id="UP001549164"/>
    </source>
</evidence>
<protein>
    <submittedName>
        <fullName evidence="6">Sarcosine oxidase</fullName>
        <ecNumber evidence="6">1.5.3.1</ecNumber>
    </submittedName>
</protein>
<dbReference type="EC" id="1.5.3.1" evidence="6"/>
<dbReference type="InterPro" id="IPR006076">
    <property type="entry name" value="FAD-dep_OxRdtase"/>
</dbReference>
<evidence type="ECO:0000313" key="6">
    <source>
        <dbReference type="EMBL" id="MET3601576.1"/>
    </source>
</evidence>
<dbReference type="PANTHER" id="PTHR10961">
    <property type="entry name" value="PEROXISOMAL SARCOSINE OXIDASE"/>
    <property type="match status" value="1"/>
</dbReference>
<organism evidence="6 7">
    <name type="scientific">Martelella mangrovi</name>
    <dbReference type="NCBI Taxonomy" id="1397477"/>
    <lineage>
        <taxon>Bacteria</taxon>
        <taxon>Pseudomonadati</taxon>
        <taxon>Pseudomonadota</taxon>
        <taxon>Alphaproteobacteria</taxon>
        <taxon>Hyphomicrobiales</taxon>
        <taxon>Aurantimonadaceae</taxon>
        <taxon>Martelella</taxon>
    </lineage>
</organism>
<evidence type="ECO:0000256" key="2">
    <source>
        <dbReference type="ARBA" id="ARBA00022630"/>
    </source>
</evidence>